<feature type="region of interest" description="Disordered" evidence="2">
    <location>
        <begin position="1161"/>
        <end position="1189"/>
    </location>
</feature>
<evidence type="ECO:0000256" key="1">
    <source>
        <dbReference type="ARBA" id="ARBA00008418"/>
    </source>
</evidence>
<feature type="compositionally biased region" description="Basic and acidic residues" evidence="2">
    <location>
        <begin position="338"/>
        <end position="349"/>
    </location>
</feature>
<dbReference type="GO" id="GO:0005546">
    <property type="term" value="F:phosphatidylinositol-4,5-bisphosphate binding"/>
    <property type="evidence" value="ECO:0007669"/>
    <property type="project" value="TreeGrafter"/>
</dbReference>
<keyword evidence="5" id="KW-1185">Reference proteome</keyword>
<dbReference type="InterPro" id="IPR007123">
    <property type="entry name" value="Gelsolin-like_dom"/>
</dbReference>
<feature type="compositionally biased region" description="Polar residues" evidence="2">
    <location>
        <begin position="551"/>
        <end position="573"/>
    </location>
</feature>
<feature type="region of interest" description="Disordered" evidence="2">
    <location>
        <begin position="393"/>
        <end position="465"/>
    </location>
</feature>
<dbReference type="GO" id="GO:0008154">
    <property type="term" value="P:actin polymerization or depolymerization"/>
    <property type="evidence" value="ECO:0007669"/>
    <property type="project" value="TreeGrafter"/>
</dbReference>
<dbReference type="InterPro" id="IPR029006">
    <property type="entry name" value="ADF-H/Gelsolin-like_dom_sf"/>
</dbReference>
<dbReference type="SMART" id="SM00262">
    <property type="entry name" value="GEL"/>
    <property type="match status" value="4"/>
</dbReference>
<dbReference type="Proteomes" id="UP001353858">
    <property type="component" value="Unassembled WGS sequence"/>
</dbReference>
<feature type="compositionally biased region" description="Low complexity" evidence="2">
    <location>
        <begin position="765"/>
        <end position="776"/>
    </location>
</feature>
<dbReference type="SMART" id="SM00153">
    <property type="entry name" value="VHP"/>
    <property type="match status" value="1"/>
</dbReference>
<dbReference type="Gene3D" id="3.40.50.1110">
    <property type="entry name" value="SGNH hydrolase"/>
    <property type="match status" value="1"/>
</dbReference>
<feature type="compositionally biased region" description="Polar residues" evidence="2">
    <location>
        <begin position="255"/>
        <end position="264"/>
    </location>
</feature>
<evidence type="ECO:0000313" key="5">
    <source>
        <dbReference type="Proteomes" id="UP001353858"/>
    </source>
</evidence>
<dbReference type="Pfam" id="PF17182">
    <property type="entry name" value="OSK"/>
    <property type="match status" value="1"/>
</dbReference>
<dbReference type="PANTHER" id="PTHR11977:SF45">
    <property type="entry name" value="SUPERVILLIN"/>
    <property type="match status" value="1"/>
</dbReference>
<gene>
    <name evidence="4" type="ORF">RN001_009387</name>
</gene>
<dbReference type="InterPro" id="IPR003128">
    <property type="entry name" value="Villin_headpiece"/>
</dbReference>
<dbReference type="EMBL" id="JARPUR010000004">
    <property type="protein sequence ID" value="KAK4876881.1"/>
    <property type="molecule type" value="Genomic_DNA"/>
</dbReference>
<dbReference type="Pfam" id="PF02209">
    <property type="entry name" value="VHP"/>
    <property type="match status" value="1"/>
</dbReference>
<dbReference type="Gene3D" id="3.40.20.10">
    <property type="entry name" value="Severin"/>
    <property type="match status" value="5"/>
</dbReference>
<dbReference type="GO" id="GO:0015629">
    <property type="term" value="C:actin cytoskeleton"/>
    <property type="evidence" value="ECO:0007669"/>
    <property type="project" value="TreeGrafter"/>
</dbReference>
<comment type="caution">
    <text evidence="4">The sequence shown here is derived from an EMBL/GenBank/DDBJ whole genome shotgun (WGS) entry which is preliminary data.</text>
</comment>
<evidence type="ECO:0000256" key="2">
    <source>
        <dbReference type="SAM" id="MobiDB-lite"/>
    </source>
</evidence>
<dbReference type="GO" id="GO:0005737">
    <property type="term" value="C:cytoplasm"/>
    <property type="evidence" value="ECO:0007669"/>
    <property type="project" value="TreeGrafter"/>
</dbReference>
<proteinExistence type="inferred from homology"/>
<feature type="region of interest" description="Disordered" evidence="2">
    <location>
        <begin position="985"/>
        <end position="1004"/>
    </location>
</feature>
<dbReference type="GO" id="GO:0051015">
    <property type="term" value="F:actin filament binding"/>
    <property type="evidence" value="ECO:0007669"/>
    <property type="project" value="InterPro"/>
</dbReference>
<dbReference type="PROSITE" id="PS51089">
    <property type="entry name" value="HP"/>
    <property type="match status" value="1"/>
</dbReference>
<feature type="region of interest" description="Disordered" evidence="2">
    <location>
        <begin position="215"/>
        <end position="372"/>
    </location>
</feature>
<dbReference type="SUPFAM" id="SSF52266">
    <property type="entry name" value="SGNH hydrolase"/>
    <property type="match status" value="1"/>
</dbReference>
<feature type="compositionally biased region" description="Basic and acidic residues" evidence="2">
    <location>
        <begin position="266"/>
        <end position="290"/>
    </location>
</feature>
<name>A0AAN7P7Q4_9COLE</name>
<dbReference type="Gene3D" id="1.10.950.10">
    <property type="entry name" value="Villin headpiece domain"/>
    <property type="match status" value="1"/>
</dbReference>
<feature type="compositionally biased region" description="Polar residues" evidence="2">
    <location>
        <begin position="1161"/>
        <end position="1172"/>
    </location>
</feature>
<accession>A0AAN7P7Q4</accession>
<dbReference type="GO" id="GO:0051014">
    <property type="term" value="P:actin filament severing"/>
    <property type="evidence" value="ECO:0007669"/>
    <property type="project" value="TreeGrafter"/>
</dbReference>
<organism evidence="4 5">
    <name type="scientific">Aquatica leii</name>
    <dbReference type="NCBI Taxonomy" id="1421715"/>
    <lineage>
        <taxon>Eukaryota</taxon>
        <taxon>Metazoa</taxon>
        <taxon>Ecdysozoa</taxon>
        <taxon>Arthropoda</taxon>
        <taxon>Hexapoda</taxon>
        <taxon>Insecta</taxon>
        <taxon>Pterygota</taxon>
        <taxon>Neoptera</taxon>
        <taxon>Endopterygota</taxon>
        <taxon>Coleoptera</taxon>
        <taxon>Polyphaga</taxon>
        <taxon>Elateriformia</taxon>
        <taxon>Elateroidea</taxon>
        <taxon>Lampyridae</taxon>
        <taxon>Luciolinae</taxon>
        <taxon>Aquatica</taxon>
    </lineage>
</organism>
<dbReference type="InterPro" id="IPR033447">
    <property type="entry name" value="OSK"/>
</dbReference>
<feature type="compositionally biased region" description="Basic and acidic residues" evidence="2">
    <location>
        <begin position="1138"/>
        <end position="1152"/>
    </location>
</feature>
<feature type="region of interest" description="Disordered" evidence="2">
    <location>
        <begin position="1431"/>
        <end position="1480"/>
    </location>
</feature>
<feature type="region of interest" description="Disordered" evidence="2">
    <location>
        <begin position="793"/>
        <end position="826"/>
    </location>
</feature>
<dbReference type="GO" id="GO:0051016">
    <property type="term" value="P:barbed-end actin filament capping"/>
    <property type="evidence" value="ECO:0007669"/>
    <property type="project" value="TreeGrafter"/>
</dbReference>
<dbReference type="SUPFAM" id="SSF47050">
    <property type="entry name" value="VHP, Villin headpiece domain"/>
    <property type="match status" value="1"/>
</dbReference>
<evidence type="ECO:0000259" key="3">
    <source>
        <dbReference type="PROSITE" id="PS51089"/>
    </source>
</evidence>
<dbReference type="PANTHER" id="PTHR11977">
    <property type="entry name" value="VILLIN"/>
    <property type="match status" value="1"/>
</dbReference>
<feature type="compositionally biased region" description="Low complexity" evidence="2">
    <location>
        <begin position="1214"/>
        <end position="1227"/>
    </location>
</feature>
<feature type="region of interest" description="Disordered" evidence="2">
    <location>
        <begin position="550"/>
        <end position="580"/>
    </location>
</feature>
<reference evidence="5" key="1">
    <citation type="submission" date="2023-01" db="EMBL/GenBank/DDBJ databases">
        <title>Key to firefly adult light organ development and bioluminescence: homeobox transcription factors regulate luciferase expression and transportation to peroxisome.</title>
        <authorList>
            <person name="Fu X."/>
        </authorList>
    </citation>
    <scope>NUCLEOTIDE SEQUENCE [LARGE SCALE GENOMIC DNA]</scope>
</reference>
<feature type="compositionally biased region" description="Basic and acidic residues" evidence="2">
    <location>
        <begin position="477"/>
        <end position="487"/>
    </location>
</feature>
<feature type="region of interest" description="Disordered" evidence="2">
    <location>
        <begin position="1201"/>
        <end position="1260"/>
    </location>
</feature>
<feature type="compositionally biased region" description="Polar residues" evidence="2">
    <location>
        <begin position="1435"/>
        <end position="1445"/>
    </location>
</feature>
<feature type="region of interest" description="Disordered" evidence="2">
    <location>
        <begin position="731"/>
        <end position="779"/>
    </location>
</feature>
<comment type="similarity">
    <text evidence="1">Belongs to the villin/gelsolin family.</text>
</comment>
<feature type="compositionally biased region" description="Low complexity" evidence="2">
    <location>
        <begin position="488"/>
        <end position="500"/>
    </location>
</feature>
<feature type="region of interest" description="Disordered" evidence="2">
    <location>
        <begin position="1133"/>
        <end position="1152"/>
    </location>
</feature>
<dbReference type="SUPFAM" id="SSF55753">
    <property type="entry name" value="Actin depolymerizing proteins"/>
    <property type="match status" value="5"/>
</dbReference>
<dbReference type="InterPro" id="IPR036886">
    <property type="entry name" value="Villin_headpiece_dom_sf"/>
</dbReference>
<protein>
    <recommendedName>
        <fullName evidence="3">HP domain-containing protein</fullName>
    </recommendedName>
</protein>
<feature type="region of interest" description="Disordered" evidence="2">
    <location>
        <begin position="644"/>
        <end position="677"/>
    </location>
</feature>
<dbReference type="InterPro" id="IPR036514">
    <property type="entry name" value="SGNH_hydro_sf"/>
</dbReference>
<feature type="compositionally biased region" description="Polar residues" evidence="2">
    <location>
        <begin position="1464"/>
        <end position="1477"/>
    </location>
</feature>
<feature type="domain" description="HP" evidence="3">
    <location>
        <begin position="2333"/>
        <end position="2396"/>
    </location>
</feature>
<feature type="compositionally biased region" description="Basic and acidic residues" evidence="2">
    <location>
        <begin position="233"/>
        <end position="245"/>
    </location>
</feature>
<dbReference type="Pfam" id="PF00626">
    <property type="entry name" value="Gelsolin"/>
    <property type="match status" value="1"/>
</dbReference>
<feature type="region of interest" description="Disordered" evidence="2">
    <location>
        <begin position="477"/>
        <end position="504"/>
    </location>
</feature>
<dbReference type="InterPro" id="IPR007122">
    <property type="entry name" value="Villin/Gelsolin"/>
</dbReference>
<feature type="compositionally biased region" description="Polar residues" evidence="2">
    <location>
        <begin position="1238"/>
        <end position="1252"/>
    </location>
</feature>
<sequence length="2396" mass="270285">MSISLRKRIEVKHGGDSNLRNYLTEIVKRHAYKTSHNKYAVELAVGGQTISQLQKKIKRCKSEYTFELGDEMILMIGTNDILKNHSFLSMRNGFMRIMCQLQSRKMKQIKIVTIPPVRYATKQQNKKIAFFNKFLSKLKYSNVILIDLYASIKPNLWEYLNRVKVSHNKENQNCIIHSRPCDVSFLHKSKMSELQGTRAERMAYYKEERRKQLASQFAPLSEPQSLPHRRIGHKEYSISSEEPRTTKASRLRAATSAQGTSNLSIAKHEKEKTLPTENDAQRSNKLDRDKSSKRKSNLNRALNTEEVPQPEISDDFITRRRRRRFFPPEVLQQAAKDSTLHNENTKSEKSSPNSHTTNSHTTNSTTRAPVKKSELRIHMENARKCHLISYSNLGKSTRVSPKKLTDSKSGDDESNQLPSNTNNRKNKIISKPEKTKPVENGQPLVKTRSSNVSKRMDELTASTQDALARVERLAVKTREMNKNEYPKKSSTSKPKPASPKINEIESSKIQKHSILKKKVEETVPVVIKSVVNHTAPISILKRKVSLDEFRTQSGSPPTNTPPVTFSPNVVEPSTNRKRQGILKKRRSLDESQVLRHRSCSPEVAAGRLDSRSILKNQRRSSLEEILRTRSPESGLHSILKRRFASHDEDLDPPINSPEPHGILKRRSGSSSTGSNTHAPHVSIATAVILAAAGGAEMVLESNELVKPILKKKSISDDLSFDIAEVPRPILKKKSSTDTDDCEEKPKKPILKNSKNSVEERDSDLSESSSHHSSYRYGYQKVDDSSECEVKPILKQSTSRENSPRPRLSFCSSDAEAHTGSFQRTSRNSRRSYTICSDFNVNSIPVYKTEDRELQKPRPLSVCDMVLNIEKRLPTGAIPKTTKRHSSRYRTQPVTYDELEASLSCVQKPLQQDLLAPSLPLSTSVLSTSDCNNHNAYSLLDLTSSFEGDNNINSFLSSSLPNTTFDSGISGKMSSDSAFQSLGDGLELENENSSPTPPKSLPEKCSPAKLQMKALAEEAKKIQLKRAGGGVKTLKYKTREESSPSRFSTQPVTIGEVREAARINTQEDSSVDCKLDKSDPARLSISDRIKLFNQSIPSHNAHNHKPRSARFQTQPVTVEELKTARIPPYRKHNMFALDPSKDENQKERKGILKSKLDFSQVTIRAPSKSQDSLRSVLKKPHGSSAGGLRSILKPECLESALDEGISSDDSQSGSEVENVVKNNNNNNKTVDSADEFRNGKSSSDDVNLTSDGDSSGGREVRSIIGGGEWLSRKRHRDRVSNEGFLYKSKSQGVVRDEEEIKAPGVRRSLTQSTMPQKIAELQAKLQQSGDKEWRKRIPKLNSANEELSLLNVKNIYNEELSEKASILAARKDELDAASKQWRSRVEQSDAVNFSVAGRMQQKNDLLTIPINIPTLSKVTNAVKAKTFKGREGGDTITDTASLPTSPEKNDTHGVKRSISLPGAGDTTTATQESVIQSSRKVKVDRPDNITFTSFFEGLEKKKTSDAPEISVDDFDVISRQSENLLVQKRTVRVQRRREATKNPIKALASRSDIIDEYTEVITGVAEKEQHRLNVEKLAKSSNFAVEALAGLASKEDFSSVALKRTSSWNSAYAPYKDLMLLQVKGRRFVQTRLVEPTASSINEGDSYILVTPNAVYNFIGAYTNVIEQSRAAELTNIIQQKSDLGCKCDNIVTINSKKLSGCATSDLDKFWKLLGETKNVEITPAGHPDEDEIYESSILGTNMIYEYRNDELIPLDEYWGVAPKVQMLSPLKTFVFDFGSEMYVWSGKNALLEEKKKALKLAKELWNEGYNYTECGVSPLGITMMLGLRKEKFERLKDKSRPKWALFAKLTQHRETILFKEKFIDWPDYSRVIRVKEESSDKNVETKFDFKPCNVEEMYNSSCNEPDLVVDGLHLGRGISYFDEDTHRTFHFTTRSVTCWVILEYSHEQLPDKSVGQFYDGNSYIIRWEYCANTSGRELTGKPSKYMQSGRDMCLYFCWQGSNATVNEKGAAALLTIQLDSENARQIRVLQGSEPPVFLNLFKGDMVVHSGKHEKPRNEDHRLYITRGEVESESFLTEVPCSMRSLRSRASFVLVSCKTGEVTIWNGCKASSQTKQIIHVIADRIIENQLNEFGFSDDCEEFSIDALEEGMESKEFFAALGGDKRQLYTTLAKSSEVYNFSPRLFQLSSLSGNFEAKELCCPHRNNHVTPYPWLQSDLYSASQPALFLLDNKHEVWLWQGWWPELESDCTLGDQTGSGAIRWQEERRVAMQTAVAYCERQSKPVPAYLVWGGLEPLAFTNLFPFWRDRDDIAELNMQDGKKPGEMVEVEKELALLSRSTYPLEQLLQRPLPDGVDPTHLENYLSPKDFSELMSMTIEEFQKLPTWKQTSVKKEKGLF</sequence>
<feature type="compositionally biased region" description="Low complexity" evidence="2">
    <location>
        <begin position="350"/>
        <end position="366"/>
    </location>
</feature>
<evidence type="ECO:0000313" key="4">
    <source>
        <dbReference type="EMBL" id="KAK4876881.1"/>
    </source>
</evidence>